<evidence type="ECO:0000313" key="5">
    <source>
        <dbReference type="EMBL" id="EAR88267.1"/>
    </source>
</evidence>
<keyword evidence="3" id="KW-0560">Oxidoreductase</keyword>
<dbReference type="GO" id="GO:0010181">
    <property type="term" value="F:FMN binding"/>
    <property type="evidence" value="ECO:0007669"/>
    <property type="project" value="InterPro"/>
</dbReference>
<dbReference type="OMA" id="MIGFGRP"/>
<evidence type="ECO:0000256" key="3">
    <source>
        <dbReference type="ARBA" id="ARBA00023002"/>
    </source>
</evidence>
<dbReference type="GO" id="GO:0016628">
    <property type="term" value="F:oxidoreductase activity, acting on the CH-CH group of donors, NAD or NADP as acceptor"/>
    <property type="evidence" value="ECO:0007669"/>
    <property type="project" value="UniProtKB-ARBA"/>
</dbReference>
<dbReference type="InterPro" id="IPR045247">
    <property type="entry name" value="Oye-like"/>
</dbReference>
<evidence type="ECO:0000313" key="6">
    <source>
        <dbReference type="Proteomes" id="UP000009168"/>
    </source>
</evidence>
<dbReference type="GO" id="GO:0005829">
    <property type="term" value="C:cytosol"/>
    <property type="evidence" value="ECO:0007669"/>
    <property type="project" value="UniProtKB-ARBA"/>
</dbReference>
<evidence type="ECO:0000256" key="2">
    <source>
        <dbReference type="ARBA" id="ARBA00005979"/>
    </source>
</evidence>
<dbReference type="RefSeq" id="XP_001008512.1">
    <property type="nucleotide sequence ID" value="XM_001008512.3"/>
</dbReference>
<dbReference type="KEGG" id="tet:TTHERM_00024260"/>
<comment type="cofactor">
    <cofactor evidence="1">
        <name>FMN</name>
        <dbReference type="ChEBI" id="CHEBI:58210"/>
    </cofactor>
</comment>
<dbReference type="InterPro" id="IPR001155">
    <property type="entry name" value="OxRdtase_FMN_N"/>
</dbReference>
<dbReference type="CDD" id="cd02933">
    <property type="entry name" value="OYE_like_FMN"/>
    <property type="match status" value="1"/>
</dbReference>
<feature type="domain" description="NADH:flavin oxidoreductase/NADH oxidase N-terminal" evidence="4">
    <location>
        <begin position="11"/>
        <end position="346"/>
    </location>
</feature>
<keyword evidence="6" id="KW-1185">Reference proteome</keyword>
<dbReference type="EMBL" id="GG662845">
    <property type="protein sequence ID" value="EAR88267.1"/>
    <property type="molecule type" value="Genomic_DNA"/>
</dbReference>
<dbReference type="PANTHER" id="PTHR22893">
    <property type="entry name" value="NADH OXIDOREDUCTASE-RELATED"/>
    <property type="match status" value="1"/>
</dbReference>
<sequence>MNSTKTLHDSVQLGELKLQNRFVVAPLTRQRADKDSFIPNDVMKEYYTQRASFGLIITECSQVSKLSDVFYWSGGIYSKEQALGWKKVVDSVHEKGGLIMLQIWHCGRSANISQLGGKQPIAPSPIAINYKSRATGEDYPVPHELTIEEIKEVVQQFKQGAIYAKEAGFDGIELHGANGYLVDQFLRDGSNKRTDIYGGSPENRSRFCLEVIDALAEVFGYGRTALRISPTGRFNDMYDSDPVGLLSYLLPELDKRNLAFVEFKRHGALENRAVVYPDRKTPQEQMPDFFRIIRKLYKGNIIANDNLSIEEAQELVQEEVAQACSFGYKSINNPDLPLRVKNGWKLNENLDRDTLFTQGPKGYTDYPFHNQE</sequence>
<dbReference type="Gene3D" id="3.20.20.70">
    <property type="entry name" value="Aldolase class I"/>
    <property type="match status" value="1"/>
</dbReference>
<dbReference type="AlphaFoldDB" id="Q22R55"/>
<gene>
    <name evidence="5" type="ORF">TTHERM_00024260</name>
</gene>
<dbReference type="GeneID" id="7828760"/>
<proteinExistence type="inferred from homology"/>
<accession>Q22R55</accession>
<name>Q22R55_TETTS</name>
<dbReference type="InParanoid" id="Q22R55"/>
<dbReference type="FunFam" id="3.20.20.70:FF:000059">
    <property type="entry name" value="N-ethylmaleimide reductase, FMN-linked"/>
    <property type="match status" value="1"/>
</dbReference>
<reference evidence="6" key="1">
    <citation type="journal article" date="2006" name="PLoS Biol.">
        <title>Macronuclear genome sequence of the ciliate Tetrahymena thermophila, a model eukaryote.</title>
        <authorList>
            <person name="Eisen J.A."/>
            <person name="Coyne R.S."/>
            <person name="Wu M."/>
            <person name="Wu D."/>
            <person name="Thiagarajan M."/>
            <person name="Wortman J.R."/>
            <person name="Badger J.H."/>
            <person name="Ren Q."/>
            <person name="Amedeo P."/>
            <person name="Jones K.M."/>
            <person name="Tallon L.J."/>
            <person name="Delcher A.L."/>
            <person name="Salzberg S.L."/>
            <person name="Silva J.C."/>
            <person name="Haas B.J."/>
            <person name="Majoros W.H."/>
            <person name="Farzad M."/>
            <person name="Carlton J.M."/>
            <person name="Smith R.K. Jr."/>
            <person name="Garg J."/>
            <person name="Pearlman R.E."/>
            <person name="Karrer K.M."/>
            <person name="Sun L."/>
            <person name="Manning G."/>
            <person name="Elde N.C."/>
            <person name="Turkewitz A.P."/>
            <person name="Asai D.J."/>
            <person name="Wilkes D.E."/>
            <person name="Wang Y."/>
            <person name="Cai H."/>
            <person name="Collins K."/>
            <person name="Stewart B.A."/>
            <person name="Lee S.R."/>
            <person name="Wilamowska K."/>
            <person name="Weinberg Z."/>
            <person name="Ruzzo W.L."/>
            <person name="Wloga D."/>
            <person name="Gaertig J."/>
            <person name="Frankel J."/>
            <person name="Tsao C.-C."/>
            <person name="Gorovsky M.A."/>
            <person name="Keeling P.J."/>
            <person name="Waller R.F."/>
            <person name="Patron N.J."/>
            <person name="Cherry J.M."/>
            <person name="Stover N.A."/>
            <person name="Krieger C.J."/>
            <person name="del Toro C."/>
            <person name="Ryder H.F."/>
            <person name="Williamson S.C."/>
            <person name="Barbeau R.A."/>
            <person name="Hamilton E.P."/>
            <person name="Orias E."/>
        </authorList>
    </citation>
    <scope>NUCLEOTIDE SEQUENCE [LARGE SCALE GENOMIC DNA]</scope>
    <source>
        <strain evidence="6">SB210</strain>
    </source>
</reference>
<dbReference type="HOGENOM" id="CLU_012153_0_0_1"/>
<organism evidence="5 6">
    <name type="scientific">Tetrahymena thermophila (strain SB210)</name>
    <dbReference type="NCBI Taxonomy" id="312017"/>
    <lineage>
        <taxon>Eukaryota</taxon>
        <taxon>Sar</taxon>
        <taxon>Alveolata</taxon>
        <taxon>Ciliophora</taxon>
        <taxon>Intramacronucleata</taxon>
        <taxon>Oligohymenophorea</taxon>
        <taxon>Hymenostomatida</taxon>
        <taxon>Tetrahymenina</taxon>
        <taxon>Tetrahymenidae</taxon>
        <taxon>Tetrahymena</taxon>
    </lineage>
</organism>
<dbReference type="SUPFAM" id="SSF51395">
    <property type="entry name" value="FMN-linked oxidoreductases"/>
    <property type="match status" value="1"/>
</dbReference>
<dbReference type="InterPro" id="IPR013785">
    <property type="entry name" value="Aldolase_TIM"/>
</dbReference>
<dbReference type="Proteomes" id="UP000009168">
    <property type="component" value="Unassembled WGS sequence"/>
</dbReference>
<dbReference type="STRING" id="312017.Q22R55"/>
<protein>
    <submittedName>
        <fullName evidence="5">FAD/FMN-binding family oxidoreductase</fullName>
    </submittedName>
</protein>
<comment type="similarity">
    <text evidence="2">Belongs to the NADH:flavin oxidoreductase/NADH oxidase family.</text>
</comment>
<dbReference type="Pfam" id="PF00724">
    <property type="entry name" value="Oxidored_FMN"/>
    <property type="match status" value="1"/>
</dbReference>
<evidence type="ECO:0000259" key="4">
    <source>
        <dbReference type="Pfam" id="PF00724"/>
    </source>
</evidence>
<dbReference type="OrthoDB" id="72788at2759"/>
<dbReference type="PANTHER" id="PTHR22893:SF91">
    <property type="entry name" value="NADPH DEHYDROGENASE 2-RELATED"/>
    <property type="match status" value="1"/>
</dbReference>
<evidence type="ECO:0000256" key="1">
    <source>
        <dbReference type="ARBA" id="ARBA00001917"/>
    </source>
</evidence>
<dbReference type="eggNOG" id="KOG0134">
    <property type="taxonomic scope" value="Eukaryota"/>
</dbReference>